<organism evidence="1 2">
    <name type="scientific">Enterococcus alishanensis</name>
    <dbReference type="NCBI Taxonomy" id="1303817"/>
    <lineage>
        <taxon>Bacteria</taxon>
        <taxon>Bacillati</taxon>
        <taxon>Bacillota</taxon>
        <taxon>Bacilli</taxon>
        <taxon>Lactobacillales</taxon>
        <taxon>Enterococcaceae</taxon>
        <taxon>Enterococcus</taxon>
    </lineage>
</organism>
<accession>A0ABS6TA27</accession>
<name>A0ABS6TA27_9ENTE</name>
<dbReference type="Proteomes" id="UP000774130">
    <property type="component" value="Unassembled WGS sequence"/>
</dbReference>
<dbReference type="EC" id="2.3.1.-" evidence="1"/>
<keyword evidence="2" id="KW-1185">Reference proteome</keyword>
<dbReference type="CDD" id="cd04301">
    <property type="entry name" value="NAT_SF"/>
    <property type="match status" value="1"/>
</dbReference>
<keyword evidence="1" id="KW-0012">Acyltransferase</keyword>
<evidence type="ECO:0000313" key="1">
    <source>
        <dbReference type="EMBL" id="MBV7389735.1"/>
    </source>
</evidence>
<evidence type="ECO:0000313" key="2">
    <source>
        <dbReference type="Proteomes" id="UP000774130"/>
    </source>
</evidence>
<dbReference type="EMBL" id="JAHUZB010000001">
    <property type="protein sequence ID" value="MBV7389735.1"/>
    <property type="molecule type" value="Genomic_DNA"/>
</dbReference>
<reference evidence="1 2" key="1">
    <citation type="submission" date="2021-06" db="EMBL/GenBank/DDBJ databases">
        <title>Enterococcus alishanensis sp. nov., a novel lactic acid bacterium isolated from fresh coffee beans.</title>
        <authorList>
            <person name="Chen Y.-S."/>
        </authorList>
    </citation>
    <scope>NUCLEOTIDE SEQUENCE [LARGE SCALE GENOMIC DNA]</scope>
    <source>
        <strain evidence="1 2">ALS3</strain>
    </source>
</reference>
<protein>
    <submittedName>
        <fullName evidence="1">GNAT family N-acetyltransferase</fullName>
        <ecNumber evidence="1">2.3.1.-</ecNumber>
    </submittedName>
</protein>
<comment type="caution">
    <text evidence="1">The sequence shown here is derived from an EMBL/GenBank/DDBJ whole genome shotgun (WGS) entry which is preliminary data.</text>
</comment>
<keyword evidence="1" id="KW-0808">Transferase</keyword>
<dbReference type="GO" id="GO:0016746">
    <property type="term" value="F:acyltransferase activity"/>
    <property type="evidence" value="ECO:0007669"/>
    <property type="project" value="UniProtKB-KW"/>
</dbReference>
<sequence>MKSAGITQWNDSYPSKEIIWQDIIKKELRLYGDHYEASVTVSKHERTIFIQRLVVHSQHQRSGIARFILTDIIRQEKVNSEVDQLKISTNHSNIPVQKLLTSLNFIPCRKYLIPNREQFGDFIEFIYPLRIFK</sequence>
<proteinExistence type="predicted"/>
<gene>
    <name evidence="1" type="ORF">KUA55_03520</name>
</gene>